<organism evidence="4 5">
    <name type="scientific">Desulfuribacillus alkaliarsenatis</name>
    <dbReference type="NCBI Taxonomy" id="766136"/>
    <lineage>
        <taxon>Bacteria</taxon>
        <taxon>Bacillati</taxon>
        <taxon>Bacillota</taxon>
        <taxon>Desulfuribacillia</taxon>
        <taxon>Desulfuribacillales</taxon>
        <taxon>Desulfuribacillaceae</taxon>
        <taxon>Desulfuribacillus</taxon>
    </lineage>
</organism>
<dbReference type="SUPFAM" id="SSF53474">
    <property type="entry name" value="alpha/beta-Hydrolases"/>
    <property type="match status" value="1"/>
</dbReference>
<dbReference type="InterPro" id="IPR029058">
    <property type="entry name" value="AB_hydrolase_fold"/>
</dbReference>
<feature type="binding site" evidence="2">
    <location>
        <position position="26"/>
    </location>
    <ligand>
        <name>substrate</name>
    </ligand>
</feature>
<dbReference type="InterPro" id="IPR000073">
    <property type="entry name" value="AB_hydrolase_1"/>
</dbReference>
<protein>
    <recommendedName>
        <fullName evidence="3">AB hydrolase-1 domain-containing protein</fullName>
    </recommendedName>
</protein>
<dbReference type="AlphaFoldDB" id="A0A1E5G444"/>
<dbReference type="RefSeq" id="WP_069642487.1">
    <property type="nucleotide sequence ID" value="NZ_MIJE01000003.1"/>
</dbReference>
<evidence type="ECO:0000313" key="5">
    <source>
        <dbReference type="Proteomes" id="UP000094296"/>
    </source>
</evidence>
<dbReference type="OrthoDB" id="9800213at2"/>
<dbReference type="Pfam" id="PF12697">
    <property type="entry name" value="Abhydrolase_6"/>
    <property type="match status" value="1"/>
</dbReference>
<evidence type="ECO:0000259" key="3">
    <source>
        <dbReference type="Pfam" id="PF12697"/>
    </source>
</evidence>
<reference evidence="4 5" key="1">
    <citation type="submission" date="2016-09" db="EMBL/GenBank/DDBJ databases">
        <title>Draft genome sequence for the type strain of Desulfuribacillus alkaliarsenatis AHT28, an obligately anaerobic, sulfidogenic bacterium isolated from Russian soda lake sediments.</title>
        <authorList>
            <person name="Abin C.A."/>
            <person name="Hollibaugh J.T."/>
        </authorList>
    </citation>
    <scope>NUCLEOTIDE SEQUENCE [LARGE SCALE GENOMIC DNA]</scope>
    <source>
        <strain evidence="4 5">AHT28</strain>
    </source>
</reference>
<sequence>MIEKRDKGAFYLEGSKEIGVLLTHGFTGSPAEVRPLGEFLNQQGYTVYAPLLAGHGTCVEDMEQTNWQDWWKSVELGYEKLKVEGCREIIACGLSMGGILSLKVAINYPLKAVISMCAPIYLSDRRAYFMSVLKYFRRFHKKSERYNGAPSREISGYLATPLACVPSLIELIKQVKPLLGHIEVPALIMQAEQDLTVRPASGSYIYEHIGSYRKQYITYEKSGHIITIDKEREKVFKDIHDFIKRLDQ</sequence>
<dbReference type="PANTHER" id="PTHR11614">
    <property type="entry name" value="PHOSPHOLIPASE-RELATED"/>
    <property type="match status" value="1"/>
</dbReference>
<accession>A0A1E5G444</accession>
<evidence type="ECO:0000313" key="4">
    <source>
        <dbReference type="EMBL" id="OEF97856.1"/>
    </source>
</evidence>
<feature type="domain" description="AB hydrolase-1" evidence="3">
    <location>
        <begin position="20"/>
        <end position="229"/>
    </location>
</feature>
<dbReference type="Gene3D" id="3.40.50.1820">
    <property type="entry name" value="alpha/beta hydrolase"/>
    <property type="match status" value="1"/>
</dbReference>
<dbReference type="STRING" id="766136.BHF68_13595"/>
<dbReference type="InterPro" id="IPR012354">
    <property type="entry name" value="Esterase_lipase"/>
</dbReference>
<dbReference type="InterPro" id="IPR051044">
    <property type="entry name" value="MAG_DAG_Lipase"/>
</dbReference>
<dbReference type="Proteomes" id="UP000094296">
    <property type="component" value="Unassembled WGS sequence"/>
</dbReference>
<proteinExistence type="predicted"/>
<evidence type="ECO:0000256" key="2">
    <source>
        <dbReference type="PIRSR" id="PIRSR017388-2"/>
    </source>
</evidence>
<feature type="active site" description="Charge relay system" evidence="1">
    <location>
        <position position="224"/>
    </location>
</feature>
<name>A0A1E5G444_9FIRM</name>
<feature type="active site" description="Nucleophile" evidence="1">
    <location>
        <position position="95"/>
    </location>
</feature>
<feature type="active site" description="Charge relay system" evidence="1">
    <location>
        <position position="194"/>
    </location>
</feature>
<dbReference type="GO" id="GO:0052689">
    <property type="term" value="F:carboxylic ester hydrolase activity"/>
    <property type="evidence" value="ECO:0007669"/>
    <property type="project" value="InterPro"/>
</dbReference>
<dbReference type="PIRSF" id="PIRSF017388">
    <property type="entry name" value="Esterase_lipase"/>
    <property type="match status" value="1"/>
</dbReference>
<keyword evidence="5" id="KW-1185">Reference proteome</keyword>
<gene>
    <name evidence="4" type="ORF">BHF68_13595</name>
</gene>
<evidence type="ECO:0000256" key="1">
    <source>
        <dbReference type="PIRSR" id="PIRSR017388-1"/>
    </source>
</evidence>
<dbReference type="EMBL" id="MIJE01000003">
    <property type="protein sequence ID" value="OEF97856.1"/>
    <property type="molecule type" value="Genomic_DNA"/>
</dbReference>
<feature type="binding site" evidence="2">
    <location>
        <position position="96"/>
    </location>
    <ligand>
        <name>substrate</name>
    </ligand>
</feature>
<comment type="caution">
    <text evidence="4">The sequence shown here is derived from an EMBL/GenBank/DDBJ whole genome shotgun (WGS) entry which is preliminary data.</text>
</comment>